<evidence type="ECO:0000313" key="1">
    <source>
        <dbReference type="EMBL" id="KKL73156.1"/>
    </source>
</evidence>
<dbReference type="AlphaFoldDB" id="A0A0F9F3V3"/>
<reference evidence="1" key="1">
    <citation type="journal article" date="2015" name="Nature">
        <title>Complex archaea that bridge the gap between prokaryotes and eukaryotes.</title>
        <authorList>
            <person name="Spang A."/>
            <person name="Saw J.H."/>
            <person name="Jorgensen S.L."/>
            <person name="Zaremba-Niedzwiedzka K."/>
            <person name="Martijn J."/>
            <person name="Lind A.E."/>
            <person name="van Eijk R."/>
            <person name="Schleper C."/>
            <person name="Guy L."/>
            <person name="Ettema T.J."/>
        </authorList>
    </citation>
    <scope>NUCLEOTIDE SEQUENCE</scope>
</reference>
<proteinExistence type="predicted"/>
<dbReference type="EMBL" id="LAZR01025051">
    <property type="protein sequence ID" value="KKL73156.1"/>
    <property type="molecule type" value="Genomic_DNA"/>
</dbReference>
<comment type="caution">
    <text evidence="1">The sequence shown here is derived from an EMBL/GenBank/DDBJ whole genome shotgun (WGS) entry which is preliminary data.</text>
</comment>
<organism evidence="1">
    <name type="scientific">marine sediment metagenome</name>
    <dbReference type="NCBI Taxonomy" id="412755"/>
    <lineage>
        <taxon>unclassified sequences</taxon>
        <taxon>metagenomes</taxon>
        <taxon>ecological metagenomes</taxon>
    </lineage>
</organism>
<protein>
    <submittedName>
        <fullName evidence="1">Uncharacterized protein</fullName>
    </submittedName>
</protein>
<accession>A0A0F9F3V3</accession>
<sequence length="116" mass="12239">MITLGNLTVSDEGLAVIAHVVHNETPEAWATRAFNYPKGGEAAVIGKIARHKAGYLAAKDLPGYQTAAERMADRRSAAQASLVKAQADAATRKAADEAALDARITTEVARQLAARI</sequence>
<gene>
    <name evidence="1" type="ORF">LCGC14_2077750</name>
</gene>
<name>A0A0F9F3V3_9ZZZZ</name>